<evidence type="ECO:0000256" key="1">
    <source>
        <dbReference type="ARBA" id="ARBA00022555"/>
    </source>
</evidence>
<evidence type="ECO:0000256" key="3">
    <source>
        <dbReference type="PROSITE-ProRule" id="PRU00209"/>
    </source>
</evidence>
<dbReference type="Gene3D" id="2.40.50.140">
    <property type="entry name" value="Nucleic acid-binding proteins"/>
    <property type="match status" value="1"/>
</dbReference>
<evidence type="ECO:0000259" key="4">
    <source>
        <dbReference type="PROSITE" id="PS50886"/>
    </source>
</evidence>
<name>A0A1F8GE13_9BACT</name>
<dbReference type="AlphaFoldDB" id="A0A1F8GE13"/>
<dbReference type="Pfam" id="PF01588">
    <property type="entry name" value="tRNA_bind"/>
    <property type="match status" value="1"/>
</dbReference>
<keyword evidence="1 3" id="KW-0820">tRNA-binding</keyword>
<dbReference type="GO" id="GO:0000049">
    <property type="term" value="F:tRNA binding"/>
    <property type="evidence" value="ECO:0007669"/>
    <property type="project" value="UniProtKB-UniRule"/>
</dbReference>
<evidence type="ECO:0000313" key="6">
    <source>
        <dbReference type="Proteomes" id="UP000178911"/>
    </source>
</evidence>
<dbReference type="STRING" id="1802695.A3A13_04120"/>
<feature type="domain" description="TRNA-binding" evidence="4">
    <location>
        <begin position="7"/>
        <end position="113"/>
    </location>
</feature>
<proteinExistence type="predicted"/>
<comment type="caution">
    <text evidence="5">The sequence shown here is derived from an EMBL/GenBank/DDBJ whole genome shotgun (WGS) entry which is preliminary data.</text>
</comment>
<evidence type="ECO:0000256" key="2">
    <source>
        <dbReference type="ARBA" id="ARBA00022884"/>
    </source>
</evidence>
<dbReference type="Proteomes" id="UP000178911">
    <property type="component" value="Unassembled WGS sequence"/>
</dbReference>
<dbReference type="InterPro" id="IPR008231">
    <property type="entry name" value="CsaA"/>
</dbReference>
<accession>A0A1F8GE13</accession>
<dbReference type="SUPFAM" id="SSF50249">
    <property type="entry name" value="Nucleic acid-binding proteins"/>
    <property type="match status" value="1"/>
</dbReference>
<dbReference type="EMBL" id="MGKJ01000020">
    <property type="protein sequence ID" value="OGN23280.1"/>
    <property type="molecule type" value="Genomic_DNA"/>
</dbReference>
<dbReference type="NCBIfam" id="NF007494">
    <property type="entry name" value="PRK10089.1-3"/>
    <property type="match status" value="1"/>
</dbReference>
<protein>
    <submittedName>
        <fullName evidence="5">tRNA-binding protein</fullName>
    </submittedName>
</protein>
<dbReference type="CDD" id="cd02798">
    <property type="entry name" value="tRNA_bind_CsaA"/>
    <property type="match status" value="1"/>
</dbReference>
<dbReference type="NCBIfam" id="NF007495">
    <property type="entry name" value="PRK10089.1-4"/>
    <property type="match status" value="1"/>
</dbReference>
<reference evidence="5 6" key="1">
    <citation type="journal article" date="2016" name="Nat. Commun.">
        <title>Thousands of microbial genomes shed light on interconnected biogeochemical processes in an aquifer system.</title>
        <authorList>
            <person name="Anantharaman K."/>
            <person name="Brown C.T."/>
            <person name="Hug L.A."/>
            <person name="Sharon I."/>
            <person name="Castelle C.J."/>
            <person name="Probst A.J."/>
            <person name="Thomas B.C."/>
            <person name="Singh A."/>
            <person name="Wilkins M.J."/>
            <person name="Karaoz U."/>
            <person name="Brodie E.L."/>
            <person name="Williams K.H."/>
            <person name="Hubbard S.S."/>
            <person name="Banfield J.F."/>
        </authorList>
    </citation>
    <scope>NUCLEOTIDE SEQUENCE [LARGE SCALE GENOMIC DNA]</scope>
</reference>
<dbReference type="InterPro" id="IPR012340">
    <property type="entry name" value="NA-bd_OB-fold"/>
</dbReference>
<dbReference type="PROSITE" id="PS50886">
    <property type="entry name" value="TRBD"/>
    <property type="match status" value="1"/>
</dbReference>
<dbReference type="NCBIfam" id="TIGR02222">
    <property type="entry name" value="chap_CsaA"/>
    <property type="match status" value="1"/>
</dbReference>
<sequence>MIINYDDFAKVDIRLGKIIDVQDFPEAKKPAFKLRIDFGSEIGIKTSSVQAAGAHVKEELLGMLVCCVVNFPPKQIGPFISEVLTLGFPNADGSGWVLVTPSKPTVKIGGKLA</sequence>
<keyword evidence="2 3" id="KW-0694">RNA-binding</keyword>
<organism evidence="5 6">
    <name type="scientific">Candidatus Yanofskybacteria bacterium RIFCSPLOWO2_01_FULL_43_22</name>
    <dbReference type="NCBI Taxonomy" id="1802695"/>
    <lineage>
        <taxon>Bacteria</taxon>
        <taxon>Candidatus Yanofskyibacteriota</taxon>
    </lineage>
</organism>
<evidence type="ECO:0000313" key="5">
    <source>
        <dbReference type="EMBL" id="OGN23280.1"/>
    </source>
</evidence>
<gene>
    <name evidence="5" type="ORF">A3A13_04120</name>
</gene>
<dbReference type="FunFam" id="2.40.50.140:FF:000165">
    <property type="entry name" value="Chaperone CsaA"/>
    <property type="match status" value="1"/>
</dbReference>
<dbReference type="InterPro" id="IPR002547">
    <property type="entry name" value="tRNA-bd_dom"/>
</dbReference>